<keyword evidence="2" id="KW-1185">Reference proteome</keyword>
<name>A0ABT3EHA5_9FLAO</name>
<organism evidence="1 2">
    <name type="scientific">Flavobacterium lacisediminis</name>
    <dbReference type="NCBI Taxonomy" id="2989705"/>
    <lineage>
        <taxon>Bacteria</taxon>
        <taxon>Pseudomonadati</taxon>
        <taxon>Bacteroidota</taxon>
        <taxon>Flavobacteriia</taxon>
        <taxon>Flavobacteriales</taxon>
        <taxon>Flavobacteriaceae</taxon>
        <taxon>Flavobacterium</taxon>
    </lineage>
</organism>
<gene>
    <name evidence="1" type="ORF">OJ995_07025</name>
</gene>
<protein>
    <recommendedName>
        <fullName evidence="3">Ig-like domain-containing protein</fullName>
    </recommendedName>
</protein>
<dbReference type="InterPro" id="IPR025667">
    <property type="entry name" value="SprB_repeat"/>
</dbReference>
<reference evidence="1" key="1">
    <citation type="submission" date="2022-10" db="EMBL/GenBank/DDBJ databases">
        <title>Flavobacterium sp. nov., a bacterium isolated from lake sediment.</title>
        <authorList>
            <person name="Qu J.-H."/>
        </authorList>
    </citation>
    <scope>NUCLEOTIDE SEQUENCE</scope>
    <source>
        <strain evidence="1">TH16-21</strain>
    </source>
</reference>
<comment type="caution">
    <text evidence="1">The sequence shown here is derived from an EMBL/GenBank/DDBJ whole genome shotgun (WGS) entry which is preliminary data.</text>
</comment>
<feature type="non-terminal residue" evidence="1">
    <location>
        <position position="1"/>
    </location>
</feature>
<dbReference type="Pfam" id="PF13573">
    <property type="entry name" value="SprB"/>
    <property type="match status" value="3"/>
</dbReference>
<proteinExistence type="predicted"/>
<dbReference type="Gene3D" id="2.60.40.740">
    <property type="match status" value="1"/>
</dbReference>
<accession>A0ABT3EHA5</accession>
<evidence type="ECO:0000313" key="1">
    <source>
        <dbReference type="EMBL" id="MCW1147968.1"/>
    </source>
</evidence>
<dbReference type="EMBL" id="JAPCIO010000003">
    <property type="protein sequence ID" value="MCW1147968.1"/>
    <property type="molecule type" value="Genomic_DNA"/>
</dbReference>
<evidence type="ECO:0008006" key="3">
    <source>
        <dbReference type="Google" id="ProtNLM"/>
    </source>
</evidence>
<dbReference type="Proteomes" id="UP001165677">
    <property type="component" value="Unassembled WGS sequence"/>
</dbReference>
<sequence>CTNSDGAVVTVNALPIVDCPDDSMDNLVQCGVSATSAQALTNSSFNTWFGSFATLNSSLEVINITYDYEPNSAQPPAGNAPLNPTLGVPGVVETSVLVTWFVKDENGCESSCSATFALSYNCTIGCENTMTPVLCYGANTGSITVVAQGGTPPYTVNLFRAPDVAPYRTEGPLNTGAISVVFDNLPAGTYSYSVTDASNGDSCNNNEPIVITQPLAALSSIISDVDVLCYGEGTGSIDLTPSGGTPPYTYAWTATNGGQVPIGQEGNQDLTDLIAGTYSVIITDANGTTGGCRAENSAVISQPDKLSCSIDVNSDEQCAGGLNGSATVNVIGGIGEYSYLWDNNETTATASGLSGGLHSVTVTDSNGCSTTCEITIQTIPCEDGHCTYTQGFYGNYNGLGCTPDYGIVNSHTMMVNALNQVGGLYNFGSTNTGNYFQLKLSDVTGVVRPKDNKIYKMLPGGGTPRKLSGFATYDVFSTWSDNDPLTATGSKKGAINNNLLSQTMTLFFNIQMDSSLAFFELESSFATAASVECGSNIPNMETIQVFNIPQGIIDYLSLNGGATVGNLFALANKALGGENIGGISHSNVNAALDAINRGFDKCRIRVAIPEYIEVEAPVAESLNIIVSPNPFKDYINLNYLFEYYSSVEIQIFNSKGVLLYEFKDNDAYYGKEMRIDVNFNYGKGELFIIKLVTNKESIILKLISSNY</sequence>
<evidence type="ECO:0000313" key="2">
    <source>
        <dbReference type="Proteomes" id="UP001165677"/>
    </source>
</evidence>